<name>A0ABW5S684_9BACL</name>
<gene>
    <name evidence="1" type="ORF">ACFSUE_16185</name>
</gene>
<evidence type="ECO:0000313" key="1">
    <source>
        <dbReference type="EMBL" id="MFD2695146.1"/>
    </source>
</evidence>
<sequence>MFVSNITKITYPLFKAYVFCADARIGSDDEGFADAARSQFDANY</sequence>
<proteinExistence type="predicted"/>
<protein>
    <submittedName>
        <fullName evidence="1">Uncharacterized protein</fullName>
    </submittedName>
</protein>
<comment type="caution">
    <text evidence="1">The sequence shown here is derived from an EMBL/GenBank/DDBJ whole genome shotgun (WGS) entry which is preliminary data.</text>
</comment>
<dbReference type="EMBL" id="JBHUMQ010000039">
    <property type="protein sequence ID" value="MFD2695146.1"/>
    <property type="molecule type" value="Genomic_DNA"/>
</dbReference>
<evidence type="ECO:0000313" key="2">
    <source>
        <dbReference type="Proteomes" id="UP001597399"/>
    </source>
</evidence>
<organism evidence="1 2">
    <name type="scientific">Sporolactobacillus shoreicorticis</name>
    <dbReference type="NCBI Taxonomy" id="1923877"/>
    <lineage>
        <taxon>Bacteria</taxon>
        <taxon>Bacillati</taxon>
        <taxon>Bacillota</taxon>
        <taxon>Bacilli</taxon>
        <taxon>Bacillales</taxon>
        <taxon>Sporolactobacillaceae</taxon>
        <taxon>Sporolactobacillus</taxon>
    </lineage>
</organism>
<accession>A0ABW5S684</accession>
<keyword evidence="2" id="KW-1185">Reference proteome</keyword>
<dbReference type="RefSeq" id="WP_290446379.1">
    <property type="nucleotide sequence ID" value="NZ_JAMXWM010000007.1"/>
</dbReference>
<dbReference type="Proteomes" id="UP001597399">
    <property type="component" value="Unassembled WGS sequence"/>
</dbReference>
<reference evidence="2" key="1">
    <citation type="journal article" date="2019" name="Int. J. Syst. Evol. Microbiol.">
        <title>The Global Catalogue of Microorganisms (GCM) 10K type strain sequencing project: providing services to taxonomists for standard genome sequencing and annotation.</title>
        <authorList>
            <consortium name="The Broad Institute Genomics Platform"/>
            <consortium name="The Broad Institute Genome Sequencing Center for Infectious Disease"/>
            <person name="Wu L."/>
            <person name="Ma J."/>
        </authorList>
    </citation>
    <scope>NUCLEOTIDE SEQUENCE [LARGE SCALE GENOMIC DNA]</scope>
    <source>
        <strain evidence="2">TISTR 2466</strain>
    </source>
</reference>